<proteinExistence type="predicted"/>
<evidence type="ECO:0000313" key="3">
    <source>
        <dbReference type="Proteomes" id="UP000067738"/>
    </source>
</evidence>
<dbReference type="KEGG" id="mmil:sm9_0380"/>
<evidence type="ECO:0008006" key="4">
    <source>
        <dbReference type="Google" id="ProtNLM"/>
    </source>
</evidence>
<keyword evidence="3" id="KW-1185">Reference proteome</keyword>
<dbReference type="Proteomes" id="UP000067738">
    <property type="component" value="Chromosome"/>
</dbReference>
<dbReference type="OrthoDB" id="80541at2157"/>
<name>A0A0U3DJL9_9EURY</name>
<dbReference type="PATRIC" id="fig|230361.4.peg.393"/>
<dbReference type="EMBL" id="CP011266">
    <property type="protein sequence ID" value="ALT68182.1"/>
    <property type="molecule type" value="Genomic_DNA"/>
</dbReference>
<evidence type="ECO:0000256" key="1">
    <source>
        <dbReference type="SAM" id="Phobius"/>
    </source>
</evidence>
<keyword evidence="1" id="KW-1133">Transmembrane helix</keyword>
<dbReference type="InterPro" id="IPR025101">
    <property type="entry name" value="DUF4012"/>
</dbReference>
<reference evidence="2 3" key="1">
    <citation type="submission" date="2015-04" db="EMBL/GenBank/DDBJ databases">
        <title>The complete genome sequence of the rumen methanogen Methanobrevibacter millerae SM9.</title>
        <authorList>
            <person name="Leahy S.C."/>
            <person name="Kelly W.J."/>
            <person name="Pacheco D.M."/>
            <person name="Li D."/>
            <person name="Altermann E."/>
            <person name="Attwood G.T."/>
        </authorList>
    </citation>
    <scope>NUCLEOTIDE SEQUENCE [LARGE SCALE GENOMIC DNA]</scope>
    <source>
        <strain evidence="2 3">SM9</strain>
    </source>
</reference>
<keyword evidence="1" id="KW-0472">Membrane</keyword>
<evidence type="ECO:0000313" key="2">
    <source>
        <dbReference type="EMBL" id="ALT68182.1"/>
    </source>
</evidence>
<dbReference type="RefSeq" id="WP_058738525.1">
    <property type="nucleotide sequence ID" value="NZ_CP011266.1"/>
</dbReference>
<protein>
    <recommendedName>
        <fullName evidence="4">DUF4012 domain-containing protein</fullName>
    </recommendedName>
</protein>
<feature type="transmembrane region" description="Helical" evidence="1">
    <location>
        <begin position="7"/>
        <end position="29"/>
    </location>
</feature>
<organism evidence="2 3">
    <name type="scientific">Methanobrevibacter millerae</name>
    <dbReference type="NCBI Taxonomy" id="230361"/>
    <lineage>
        <taxon>Archaea</taxon>
        <taxon>Methanobacteriati</taxon>
        <taxon>Methanobacteriota</taxon>
        <taxon>Methanomada group</taxon>
        <taxon>Methanobacteria</taxon>
        <taxon>Methanobacteriales</taxon>
        <taxon>Methanobacteriaceae</taxon>
        <taxon>Methanobrevibacter</taxon>
    </lineage>
</organism>
<sequence>MDRQKKIIIAIIIVILVGLITIIAGALFLNSGGDLASGNGNILVCAIDESEPRPGMGACDMAFVINIQNGEIKNYTAIYPHGMTHPNASEPAEAQAQGAGSKLLLHDSFWSSNNEESMKLAKEIVEYQTQIPIDAVVAINSKGLDGILAAASPLKVNGSYVNASGIDIIREEQATGGESRGDAVLDIVKAVAESATDPNKKSTMINVAMDQYSKGNIVMTPQGSFVGLLATKGIENILH</sequence>
<dbReference type="AlphaFoldDB" id="A0A0U3DJL9"/>
<gene>
    <name evidence="2" type="ORF">sm9_0380</name>
</gene>
<dbReference type="GeneID" id="26735353"/>
<accession>A0A0U3DJL9</accession>
<dbReference type="Pfam" id="PF13196">
    <property type="entry name" value="DUF4012"/>
    <property type="match status" value="1"/>
</dbReference>
<keyword evidence="1" id="KW-0812">Transmembrane</keyword>